<dbReference type="EMBL" id="VOOR01000013">
    <property type="protein sequence ID" value="TXB63735.1"/>
    <property type="molecule type" value="Genomic_DNA"/>
</dbReference>
<evidence type="ECO:0000313" key="5">
    <source>
        <dbReference type="Proteomes" id="UP000321580"/>
    </source>
</evidence>
<dbReference type="Proteomes" id="UP000321580">
    <property type="component" value="Unassembled WGS sequence"/>
</dbReference>
<dbReference type="InterPro" id="IPR024615">
    <property type="entry name" value="CRISPR-assoc_Cmr2_N"/>
</dbReference>
<keyword evidence="2" id="KW-0051">Antiviral defense</keyword>
<sequence>MTQPTPTHFFIFSLGPVQSFIAQARKAQDLYLGCRMVSDYCRYAALTFVQQGGSILFPEVNSASLTNRFVGTIALENGDTGKNIGNKVADAVQERFAAEGLAVIEAALCGKGLDQIKGLKEQLENHLQTYWIFSPYDEEHYAERYREAERVFGMSKHLRTPKTLAYQGAYGNYAGFEQGFLGETGRKCIVDGERNVKVYRWSEQDIEQYKTVGALLRNKLFLCREEVVLVGKSGQADEGAFVEINNVPPKFIQDGEGLSAVSLFKRCYKPDEVEGAVEDKSQWEALYNKPDFWEAKYSAKRYLQEIELPTTAKTALLDTLNRMESEAAANGLDNVRAKFKVLDELVKNARPEDFGKRYPNYRAEDEELYFDDNHTESYFKKYNFDVGKLEEISKAHKKFKAALPNTDDCKAALHPYYALVALDIDGLGKHLQKVDKAGHVETARYLHQFAEEVTKLVEGGSKGRVLHAGGDDFLLMLNLHGLFELLEHIQTEWNKLDTGLTYSTSIIMAHYKSPLTRAVQTTKAELKAVKARFDKEGKDGIACCFMAKSGAVSTSYFKQDKLNLLRQLFQALQRGDYSPQFIFQFASNMETLGLGGETDANEQEQLRNYALRELKRLLLRARDSSRVKSPKEEMDFDGQFSDLLFEQLREGRTHFDLPNFLQFLKMAELAAKHTNLWP</sequence>
<dbReference type="Gene3D" id="3.30.70.2220">
    <property type="entry name" value="CRISPR-Cas system, Cmr2 subunit, D1 domain, cysteine cluster"/>
    <property type="match status" value="1"/>
</dbReference>
<feature type="domain" description="GGDEF" evidence="3">
    <location>
        <begin position="415"/>
        <end position="546"/>
    </location>
</feature>
<dbReference type="AlphaFoldDB" id="A0A5C6RP75"/>
<comment type="caution">
    <text evidence="4">The sequence shown here is derived from an EMBL/GenBank/DDBJ whole genome shotgun (WGS) entry which is preliminary data.</text>
</comment>
<evidence type="ECO:0000259" key="3">
    <source>
        <dbReference type="PROSITE" id="PS50887"/>
    </source>
</evidence>
<evidence type="ECO:0000256" key="2">
    <source>
        <dbReference type="ARBA" id="ARBA00023118"/>
    </source>
</evidence>
<dbReference type="InterPro" id="IPR054767">
    <property type="entry name" value="Cas10-Cmr2_palm2"/>
</dbReference>
<evidence type="ECO:0000256" key="1">
    <source>
        <dbReference type="ARBA" id="ARBA00022741"/>
    </source>
</evidence>
<dbReference type="Pfam" id="PF12469">
    <property type="entry name" value="Cmr2_N"/>
    <property type="match status" value="1"/>
</dbReference>
<name>A0A5C6RP75_9BACT</name>
<gene>
    <name evidence="4" type="ORF">FRY97_07900</name>
</gene>
<keyword evidence="5" id="KW-1185">Reference proteome</keyword>
<organism evidence="4 5">
    <name type="scientific">Phaeodactylibacter luteus</name>
    <dbReference type="NCBI Taxonomy" id="1564516"/>
    <lineage>
        <taxon>Bacteria</taxon>
        <taxon>Pseudomonadati</taxon>
        <taxon>Bacteroidota</taxon>
        <taxon>Saprospiria</taxon>
        <taxon>Saprospirales</taxon>
        <taxon>Haliscomenobacteraceae</taxon>
        <taxon>Phaeodactylibacter</taxon>
    </lineage>
</organism>
<dbReference type="OrthoDB" id="9758700at2"/>
<reference evidence="4 5" key="1">
    <citation type="submission" date="2019-08" db="EMBL/GenBank/DDBJ databases">
        <title>Genome of Phaeodactylibacter luteus.</title>
        <authorList>
            <person name="Bowman J.P."/>
        </authorList>
    </citation>
    <scope>NUCLEOTIDE SEQUENCE [LARGE SCALE GENOMIC DNA]</scope>
    <source>
        <strain evidence="4 5">KCTC 42180</strain>
    </source>
</reference>
<dbReference type="RefSeq" id="WP_147166911.1">
    <property type="nucleotide sequence ID" value="NZ_VOOR01000013.1"/>
</dbReference>
<dbReference type="InterPro" id="IPR043128">
    <property type="entry name" value="Rev_trsase/Diguanyl_cyclase"/>
</dbReference>
<evidence type="ECO:0000313" key="4">
    <source>
        <dbReference type="EMBL" id="TXB63735.1"/>
    </source>
</evidence>
<protein>
    <recommendedName>
        <fullName evidence="3">GGDEF domain-containing protein</fullName>
    </recommendedName>
</protein>
<dbReference type="InterPro" id="IPR038242">
    <property type="entry name" value="Cmr2_N"/>
</dbReference>
<proteinExistence type="predicted"/>
<dbReference type="InterPro" id="IPR000160">
    <property type="entry name" value="GGDEF_dom"/>
</dbReference>
<dbReference type="Pfam" id="PF22335">
    <property type="entry name" value="Cas10-Cmr2_palm2"/>
    <property type="match status" value="1"/>
</dbReference>
<dbReference type="GO" id="GO:0051607">
    <property type="term" value="P:defense response to virus"/>
    <property type="evidence" value="ECO:0007669"/>
    <property type="project" value="UniProtKB-KW"/>
</dbReference>
<accession>A0A5C6RP75</accession>
<dbReference type="PROSITE" id="PS50887">
    <property type="entry name" value="GGDEF"/>
    <property type="match status" value="1"/>
</dbReference>
<dbReference type="Gene3D" id="3.30.70.270">
    <property type="match status" value="1"/>
</dbReference>
<keyword evidence="1" id="KW-0547">Nucleotide-binding</keyword>
<dbReference type="GO" id="GO:0000166">
    <property type="term" value="F:nucleotide binding"/>
    <property type="evidence" value="ECO:0007669"/>
    <property type="project" value="UniProtKB-KW"/>
</dbReference>